<accession>A0A1I6L5H4</accession>
<protein>
    <submittedName>
        <fullName evidence="1">Uncharacterized protein</fullName>
    </submittedName>
</protein>
<evidence type="ECO:0000313" key="2">
    <source>
        <dbReference type="Proteomes" id="UP000199024"/>
    </source>
</evidence>
<reference evidence="1 2" key="1">
    <citation type="submission" date="2016-10" db="EMBL/GenBank/DDBJ databases">
        <authorList>
            <person name="de Groot N.N."/>
        </authorList>
    </citation>
    <scope>NUCLEOTIDE SEQUENCE [LARGE SCALE GENOMIC DNA]</scope>
    <source>
        <strain evidence="1 2">DSM 21001</strain>
    </source>
</reference>
<gene>
    <name evidence="1" type="ORF">SAMN05421771_0288</name>
</gene>
<evidence type="ECO:0000313" key="1">
    <source>
        <dbReference type="EMBL" id="SFR98684.1"/>
    </source>
</evidence>
<dbReference type="STRING" id="474950.SAMN05421771_0288"/>
<organism evidence="1 2">
    <name type="scientific">Granulicella pectinivorans</name>
    <dbReference type="NCBI Taxonomy" id="474950"/>
    <lineage>
        <taxon>Bacteria</taxon>
        <taxon>Pseudomonadati</taxon>
        <taxon>Acidobacteriota</taxon>
        <taxon>Terriglobia</taxon>
        <taxon>Terriglobales</taxon>
        <taxon>Acidobacteriaceae</taxon>
        <taxon>Granulicella</taxon>
    </lineage>
</organism>
<proteinExistence type="predicted"/>
<dbReference type="EMBL" id="FOZL01000001">
    <property type="protein sequence ID" value="SFR98684.1"/>
    <property type="molecule type" value="Genomic_DNA"/>
</dbReference>
<sequence>MTPISRRRFVASSALSTATLAYPQLLRAAAPSDRPIRLAILGSTYKLGSRLQTIADRFLVGYPCEGEWHIPHVQVVSLYVDARARRMASAPPDYLRFLSGASAPTPRPPAEEASDDLSHARSQQFGFRLCNNIQQALRDGGNRLAVDAVLTIVEQDDYPLNHKGQALLPTYDFFQQCAQVFTSEGRAVPYFNYGSLSFNFDEADEMVKTAKKLRMPLLAGSSMPVTWRLPDIDLPLGATVTEAVMVGAGTLDFDALEAMQAMLERRKGGETGVKAVQLLEGDDVWDAARSGRWSHDLLTSALSRSDTPLGLTLLDGRTQNLAAPGVLSQLVKDPTAFCIEYADGTRATLLMLNGALRDHNIAIRVAGHGILSTQFLMSVPPNETHSACLAGKIEELYRTKTAPYSAERTLLATGVLDACATSRYRRNERILTPHLAIAYPSPTESQYART</sequence>
<dbReference type="RefSeq" id="WP_089835924.1">
    <property type="nucleotide sequence ID" value="NZ_FOZL01000001.1"/>
</dbReference>
<dbReference type="AlphaFoldDB" id="A0A1I6L5H4"/>
<dbReference type="OrthoDB" id="106454at2"/>
<dbReference type="Proteomes" id="UP000199024">
    <property type="component" value="Unassembled WGS sequence"/>
</dbReference>
<dbReference type="PROSITE" id="PS51318">
    <property type="entry name" value="TAT"/>
    <property type="match status" value="1"/>
</dbReference>
<keyword evidence="2" id="KW-1185">Reference proteome</keyword>
<name>A0A1I6L5H4_9BACT</name>
<dbReference type="InterPro" id="IPR006311">
    <property type="entry name" value="TAT_signal"/>
</dbReference>